<evidence type="ECO:0000313" key="3">
    <source>
        <dbReference type="Proteomes" id="UP001431656"/>
    </source>
</evidence>
<evidence type="ECO:0000256" key="1">
    <source>
        <dbReference type="SAM" id="Phobius"/>
    </source>
</evidence>
<dbReference type="AlphaFoldDB" id="A0AAN0KHM3"/>
<dbReference type="RefSeq" id="WP_286266117.1">
    <property type="nucleotide sequence ID" value="NZ_AP028056.1"/>
</dbReference>
<gene>
    <name evidence="2" type="ORF">brsh051_28140</name>
</gene>
<dbReference type="KEGG" id="broo:brsh051_28140"/>
<name>A0AAN0KHM3_9ACTN</name>
<dbReference type="Proteomes" id="UP001431656">
    <property type="component" value="Chromosome"/>
</dbReference>
<keyword evidence="1" id="KW-0812">Transmembrane</keyword>
<keyword evidence="1" id="KW-1133">Transmembrane helix</keyword>
<proteinExistence type="predicted"/>
<organism evidence="2 3">
    <name type="scientific">Brooklawnia propionicigenes</name>
    <dbReference type="NCBI Taxonomy" id="3041175"/>
    <lineage>
        <taxon>Bacteria</taxon>
        <taxon>Bacillati</taxon>
        <taxon>Actinomycetota</taxon>
        <taxon>Actinomycetes</taxon>
        <taxon>Propionibacteriales</taxon>
        <taxon>Propionibacteriaceae</taxon>
        <taxon>Brooklawnia</taxon>
    </lineage>
</organism>
<feature type="transmembrane region" description="Helical" evidence="1">
    <location>
        <begin position="137"/>
        <end position="163"/>
    </location>
</feature>
<protein>
    <submittedName>
        <fullName evidence="2">Uncharacterized protein</fullName>
    </submittedName>
</protein>
<keyword evidence="3" id="KW-1185">Reference proteome</keyword>
<dbReference type="EMBL" id="AP028056">
    <property type="protein sequence ID" value="BEH03533.1"/>
    <property type="molecule type" value="Genomic_DNA"/>
</dbReference>
<accession>A0AAN0KHM3</accession>
<keyword evidence="1" id="KW-0472">Membrane</keyword>
<reference evidence="2" key="1">
    <citation type="journal article" date="2024" name="Int. J. Syst. Evol. Microbiol.">
        <title>Brooklawnia propionicigenes sp. nov., a facultatively anaerobic, propionate-producing bacterium isolated from a methanogenic reactor treating waste from cattle farms.</title>
        <authorList>
            <person name="Akita Y."/>
            <person name="Ueki A."/>
            <person name="Tonouchi A."/>
            <person name="Sugawara Y."/>
            <person name="Honma S."/>
            <person name="Kaku N."/>
            <person name="Ueki K."/>
        </authorList>
    </citation>
    <scope>NUCLEOTIDE SEQUENCE</scope>
    <source>
        <strain evidence="2">SH051</strain>
    </source>
</reference>
<evidence type="ECO:0000313" key="2">
    <source>
        <dbReference type="EMBL" id="BEH03533.1"/>
    </source>
</evidence>
<sequence>MSNVWWQLLLAFGYGLLGSLIPVINGEAFVVAAIATHLIGPVEAGICLGLGQGVGKMILFQVVRQAKRLPVLHRKLLSRPEPQPGTWRYRWSRVMRWGIALVEHPRWGPLGVFLSGSVSVPPNYPTTILAATTKANFAVFSIFMTLGFITRYVVVGLAVTGVFQRFS</sequence>